<name>T0S0Y6_SCHJY</name>
<dbReference type="AlphaFoldDB" id="T0S0Y6"/>
<dbReference type="HOGENOM" id="CLU_2470379_0_0_1"/>
<sequence>MRDYLIFVDIRQPNRPATVLLKRNVCFPHHKRVPRHSHAKTKKKRLLGAKEEEGDSCVYTNMFLCQGWQLQKTGLKLQKLSRTYEVQN</sequence>
<evidence type="ECO:0000313" key="2">
    <source>
        <dbReference type="Proteomes" id="UP000001744"/>
    </source>
</evidence>
<dbReference type="RefSeq" id="XP_011049047.1">
    <property type="nucleotide sequence ID" value="XM_011050745.1"/>
</dbReference>
<keyword evidence="2" id="KW-1185">Reference proteome</keyword>
<protein>
    <submittedName>
        <fullName evidence="1">Uncharacterized protein</fullName>
    </submittedName>
</protein>
<proteinExistence type="predicted"/>
<dbReference type="EMBL" id="KE651168">
    <property type="protein sequence ID" value="EQC52982.1"/>
    <property type="molecule type" value="Genomic_DNA"/>
</dbReference>
<dbReference type="GeneID" id="22831085"/>
<reference evidence="1 2" key="1">
    <citation type="journal article" date="2011" name="Science">
        <title>Comparative functional genomics of the fission yeasts.</title>
        <authorList>
            <person name="Rhind N."/>
            <person name="Chen Z."/>
            <person name="Yassour M."/>
            <person name="Thompson D.A."/>
            <person name="Haas B.J."/>
            <person name="Habib N."/>
            <person name="Wapinski I."/>
            <person name="Roy S."/>
            <person name="Lin M.F."/>
            <person name="Heiman D.I."/>
            <person name="Young S.K."/>
            <person name="Furuya K."/>
            <person name="Guo Y."/>
            <person name="Pidoux A."/>
            <person name="Chen H.M."/>
            <person name="Robbertse B."/>
            <person name="Goldberg J.M."/>
            <person name="Aoki K."/>
            <person name="Bayne E.H."/>
            <person name="Berlin A.M."/>
            <person name="Desjardins C.A."/>
            <person name="Dobbs E."/>
            <person name="Dukaj L."/>
            <person name="Fan L."/>
            <person name="FitzGerald M.G."/>
            <person name="French C."/>
            <person name="Gujja S."/>
            <person name="Hansen K."/>
            <person name="Keifenheim D."/>
            <person name="Levin J.Z."/>
            <person name="Mosher R.A."/>
            <person name="Mueller C.A."/>
            <person name="Pfiffner J."/>
            <person name="Priest M."/>
            <person name="Russ C."/>
            <person name="Smialowska A."/>
            <person name="Swoboda P."/>
            <person name="Sykes S.M."/>
            <person name="Vaughn M."/>
            <person name="Vengrova S."/>
            <person name="Yoder R."/>
            <person name="Zeng Q."/>
            <person name="Allshire R."/>
            <person name="Baulcombe D."/>
            <person name="Birren B.W."/>
            <person name="Brown W."/>
            <person name="Ekwall K."/>
            <person name="Kellis M."/>
            <person name="Leatherwood J."/>
            <person name="Levin H."/>
            <person name="Margalit H."/>
            <person name="Martienssen R."/>
            <person name="Nieduszynski C.A."/>
            <person name="Spatafora J.W."/>
            <person name="Friedman N."/>
            <person name="Dalgaard J.Z."/>
            <person name="Baumann P."/>
            <person name="Niki H."/>
            <person name="Regev A."/>
            <person name="Nusbaum C."/>
        </authorList>
    </citation>
    <scope>NUCLEOTIDE SEQUENCE [LARGE SCALE GENOMIC DNA]</scope>
    <source>
        <strain evidence="2">yFS275 / FY16936</strain>
    </source>
</reference>
<dbReference type="Proteomes" id="UP000001744">
    <property type="component" value="Unassembled WGS sequence"/>
</dbReference>
<evidence type="ECO:0000313" key="1">
    <source>
        <dbReference type="EMBL" id="EQC52982.1"/>
    </source>
</evidence>
<organism evidence="1 2">
    <name type="scientific">Schizosaccharomyces japonicus (strain yFS275 / FY16936)</name>
    <name type="common">Fission yeast</name>
    <dbReference type="NCBI Taxonomy" id="402676"/>
    <lineage>
        <taxon>Eukaryota</taxon>
        <taxon>Fungi</taxon>
        <taxon>Dikarya</taxon>
        <taxon>Ascomycota</taxon>
        <taxon>Taphrinomycotina</taxon>
        <taxon>Schizosaccharomycetes</taxon>
        <taxon>Schizosaccharomycetales</taxon>
        <taxon>Schizosaccharomycetaceae</taxon>
        <taxon>Schizosaccharomyces</taxon>
    </lineage>
</organism>
<dbReference type="VEuPathDB" id="FungiDB:SJAG_05637"/>
<accession>T0S0Y6</accession>
<gene>
    <name evidence="1" type="ORF">SJAG_05637</name>
</gene>